<gene>
    <name evidence="1" type="ORF">SDJN03_11255</name>
</gene>
<accession>A0AAV6N8W3</accession>
<evidence type="ECO:0000313" key="2">
    <source>
        <dbReference type="Proteomes" id="UP000685013"/>
    </source>
</evidence>
<dbReference type="PANTHER" id="PTHR34570:SF12">
    <property type="entry name" value="EXPRESSED PROTEIN"/>
    <property type="match status" value="1"/>
</dbReference>
<name>A0AAV6N8W3_9ROSI</name>
<comment type="caution">
    <text evidence="1">The sequence shown here is derived from an EMBL/GenBank/DDBJ whole genome shotgun (WGS) entry which is preliminary data.</text>
</comment>
<protein>
    <submittedName>
        <fullName evidence="1">Uncharacterized protein</fullName>
    </submittedName>
</protein>
<reference evidence="1 2" key="1">
    <citation type="journal article" date="2021" name="Hortic Res">
        <title>The domestication of Cucurbita argyrosperma as revealed by the genome of its wild relative.</title>
        <authorList>
            <person name="Barrera-Redondo J."/>
            <person name="Sanchez-de la Vega G."/>
            <person name="Aguirre-Liguori J.A."/>
            <person name="Castellanos-Morales G."/>
            <person name="Gutierrez-Guerrero Y.T."/>
            <person name="Aguirre-Dugua X."/>
            <person name="Aguirre-Planter E."/>
            <person name="Tenaillon M.I."/>
            <person name="Lira-Saade R."/>
            <person name="Eguiarte L.E."/>
        </authorList>
    </citation>
    <scope>NUCLEOTIDE SEQUENCE [LARGE SCALE GENOMIC DNA]</scope>
    <source>
        <strain evidence="1">JBR-2021</strain>
    </source>
</reference>
<proteinExistence type="predicted"/>
<organism evidence="1 2">
    <name type="scientific">Cucurbita argyrosperma subsp. sororia</name>
    <dbReference type="NCBI Taxonomy" id="37648"/>
    <lineage>
        <taxon>Eukaryota</taxon>
        <taxon>Viridiplantae</taxon>
        <taxon>Streptophyta</taxon>
        <taxon>Embryophyta</taxon>
        <taxon>Tracheophyta</taxon>
        <taxon>Spermatophyta</taxon>
        <taxon>Magnoliopsida</taxon>
        <taxon>eudicotyledons</taxon>
        <taxon>Gunneridae</taxon>
        <taxon>Pentapetalae</taxon>
        <taxon>rosids</taxon>
        <taxon>fabids</taxon>
        <taxon>Cucurbitales</taxon>
        <taxon>Cucurbitaceae</taxon>
        <taxon>Cucurbiteae</taxon>
        <taxon>Cucurbita</taxon>
    </lineage>
</organism>
<dbReference type="EMBL" id="JAGKQH010000007">
    <property type="protein sequence ID" value="KAG6594702.1"/>
    <property type="molecule type" value="Genomic_DNA"/>
</dbReference>
<keyword evidence="2" id="KW-1185">Reference proteome</keyword>
<dbReference type="AlphaFoldDB" id="A0AAV6N8W3"/>
<sequence length="161" mass="17770">MGTHQSNHHPSLVVQSSIALLQERFRQLQKVKEMREERELVRLLSLSNPKKHGLFNTCVLFEPSVATMMMLPTTTTTTMTATKMLTLPQTSLSLWPTSPSPGKKLTVGVDVDVPALMNLWPVDSVTTSTSSSCDSAISLISKLEHDHESDSDIDVDTSLHL</sequence>
<feature type="non-terminal residue" evidence="1">
    <location>
        <position position="1"/>
    </location>
</feature>
<dbReference type="Proteomes" id="UP000685013">
    <property type="component" value="Chromosome 7"/>
</dbReference>
<evidence type="ECO:0000313" key="1">
    <source>
        <dbReference type="EMBL" id="KAG6594702.1"/>
    </source>
</evidence>
<dbReference type="PANTHER" id="PTHR34570">
    <property type="entry name" value="OS03G0593100 PROTEIN"/>
    <property type="match status" value="1"/>
</dbReference>